<dbReference type="OrthoDB" id="298012at2759"/>
<dbReference type="InterPro" id="IPR015421">
    <property type="entry name" value="PyrdxlP-dep_Trfase_major"/>
</dbReference>
<proteinExistence type="inferred from homology"/>
<dbReference type="PIRSF" id="PIRSF000525">
    <property type="entry name" value="SerC"/>
    <property type="match status" value="1"/>
</dbReference>
<keyword evidence="7" id="KW-0028">Amino-acid biosynthesis</keyword>
<dbReference type="EMBL" id="SDOX01000002">
    <property type="protein sequence ID" value="TFJ88342.1"/>
    <property type="molecule type" value="Genomic_DNA"/>
</dbReference>
<evidence type="ECO:0000313" key="11">
    <source>
        <dbReference type="EMBL" id="TFJ88342.1"/>
    </source>
</evidence>
<keyword evidence="6" id="KW-0032">Aminotransferase</keyword>
<dbReference type="UniPathway" id="UPA00135">
    <property type="reaction ID" value="UER00197"/>
</dbReference>
<evidence type="ECO:0000256" key="6">
    <source>
        <dbReference type="ARBA" id="ARBA00022576"/>
    </source>
</evidence>
<dbReference type="PANTHER" id="PTHR21152:SF40">
    <property type="entry name" value="ALANINE--GLYOXYLATE AMINOTRANSFERASE"/>
    <property type="match status" value="1"/>
</dbReference>
<dbReference type="AlphaFoldDB" id="A0A4D9D9R0"/>
<keyword evidence="8" id="KW-0808">Transferase</keyword>
<dbReference type="Proteomes" id="UP000355283">
    <property type="component" value="Unassembled WGS sequence"/>
</dbReference>
<dbReference type="Gene3D" id="3.90.1150.10">
    <property type="entry name" value="Aspartate Aminotransferase, domain 1"/>
    <property type="match status" value="1"/>
</dbReference>
<evidence type="ECO:0000256" key="5">
    <source>
        <dbReference type="ARBA" id="ARBA00022490"/>
    </source>
</evidence>
<evidence type="ECO:0000313" key="12">
    <source>
        <dbReference type="Proteomes" id="UP000355283"/>
    </source>
</evidence>
<evidence type="ECO:0000256" key="10">
    <source>
        <dbReference type="ARBA" id="ARBA00023299"/>
    </source>
</evidence>
<comment type="caution">
    <text evidence="11">The sequence shown here is derived from an EMBL/GenBank/DDBJ whole genome shotgun (WGS) entry which is preliminary data.</text>
</comment>
<dbReference type="GO" id="GO:0005777">
    <property type="term" value="C:peroxisome"/>
    <property type="evidence" value="ECO:0007669"/>
    <property type="project" value="TreeGrafter"/>
</dbReference>
<sequence>MGRIQRALELTRDILGIPGDFRLALLPGGGDTGAFEAALWSLVGTKGVPVQALVWEAFGQGWYDDLTTQLKVEEVELVSAPYGELPDLSQVSAGENDVCFVYNGTTSGVCLPDDGAPWIPPSGAGKGRGLTLCDATSACFCMPLPWEKLDVTTFSWQKALGGEGAHGILVLSPRALARLEENGRSGLLAARGIPKLLRLAPDPSTGTVPEGLWTGSTINTPSMLCVEDYLDALQWAQEKGGLPALIARSRANLEAVEAFVAKKPWLSFLASNPRTRSSTSICLRIEGLEEAGSTARGGGSQVRHRLKEMAALMEREGVAYDIASYREAPPGLRIWGGPTVETEDIRRLLPWIEWAYDRVKTTSG</sequence>
<protein>
    <recommendedName>
        <fullName evidence="4">phosphoserine transaminase</fullName>
        <ecNumber evidence="4">2.6.1.52</ecNumber>
    </recommendedName>
</protein>
<accession>A0A4D9D9R0</accession>
<dbReference type="EC" id="2.6.1.52" evidence="4"/>
<reference evidence="11 12" key="1">
    <citation type="submission" date="2019-01" db="EMBL/GenBank/DDBJ databases">
        <title>Nuclear Genome Assembly of the Microalgal Biofuel strain Nannochloropsis salina CCMP1776.</title>
        <authorList>
            <person name="Hovde B."/>
        </authorList>
    </citation>
    <scope>NUCLEOTIDE SEQUENCE [LARGE SCALE GENOMIC DNA]</scope>
    <source>
        <strain evidence="11 12">CCMP1776</strain>
    </source>
</reference>
<keyword evidence="12" id="KW-1185">Reference proteome</keyword>
<name>A0A4D9D9R0_9STRA</name>
<gene>
    <name evidence="11" type="ORF">NSK_000691</name>
</gene>
<dbReference type="SUPFAM" id="SSF53383">
    <property type="entry name" value="PLP-dependent transferases"/>
    <property type="match status" value="1"/>
</dbReference>
<dbReference type="GO" id="GO:0004648">
    <property type="term" value="F:O-phospho-L-serine:2-oxoglutarate aminotransferase activity"/>
    <property type="evidence" value="ECO:0007669"/>
    <property type="project" value="UniProtKB-EC"/>
</dbReference>
<organism evidence="11 12">
    <name type="scientific">Nannochloropsis salina CCMP1776</name>
    <dbReference type="NCBI Taxonomy" id="1027361"/>
    <lineage>
        <taxon>Eukaryota</taxon>
        <taxon>Sar</taxon>
        <taxon>Stramenopiles</taxon>
        <taxon>Ochrophyta</taxon>
        <taxon>Eustigmatophyceae</taxon>
        <taxon>Eustigmatales</taxon>
        <taxon>Monodopsidaceae</taxon>
        <taxon>Microchloropsis</taxon>
        <taxon>Microchloropsis salina</taxon>
    </lineage>
</organism>
<evidence type="ECO:0000256" key="7">
    <source>
        <dbReference type="ARBA" id="ARBA00022605"/>
    </source>
</evidence>
<evidence type="ECO:0000256" key="3">
    <source>
        <dbReference type="ARBA" id="ARBA00006904"/>
    </source>
</evidence>
<dbReference type="GO" id="GO:0019265">
    <property type="term" value="P:glycine biosynthetic process, by transamination of glyoxylate"/>
    <property type="evidence" value="ECO:0007669"/>
    <property type="project" value="TreeGrafter"/>
</dbReference>
<dbReference type="GO" id="GO:0006564">
    <property type="term" value="P:L-serine biosynthetic process"/>
    <property type="evidence" value="ECO:0007669"/>
    <property type="project" value="UniProtKB-KW"/>
</dbReference>
<evidence type="ECO:0000256" key="2">
    <source>
        <dbReference type="ARBA" id="ARBA00005099"/>
    </source>
</evidence>
<dbReference type="GO" id="GO:0004760">
    <property type="term" value="F:L-serine-pyruvate transaminase activity"/>
    <property type="evidence" value="ECO:0007669"/>
    <property type="project" value="TreeGrafter"/>
</dbReference>
<comment type="pathway">
    <text evidence="2">Amino-acid biosynthesis; L-serine biosynthesis; L-serine from 3-phospho-D-glycerate: step 2/3.</text>
</comment>
<dbReference type="Gene3D" id="3.40.640.10">
    <property type="entry name" value="Type I PLP-dependent aspartate aminotransferase-like (Major domain)"/>
    <property type="match status" value="1"/>
</dbReference>
<keyword evidence="9" id="KW-0663">Pyridoxal phosphate</keyword>
<keyword evidence="5" id="KW-0963">Cytoplasm</keyword>
<dbReference type="InterPro" id="IPR015422">
    <property type="entry name" value="PyrdxlP-dep_Trfase_small"/>
</dbReference>
<dbReference type="InterPro" id="IPR015424">
    <property type="entry name" value="PyrdxlP-dep_Trfase"/>
</dbReference>
<keyword evidence="10" id="KW-0718">Serine biosynthesis</keyword>
<dbReference type="GO" id="GO:0008453">
    <property type="term" value="F:alanine-glyoxylate transaminase activity"/>
    <property type="evidence" value="ECO:0007669"/>
    <property type="project" value="TreeGrafter"/>
</dbReference>
<dbReference type="InterPro" id="IPR022278">
    <property type="entry name" value="Pser_aminoTfrase"/>
</dbReference>
<comment type="similarity">
    <text evidence="3">Belongs to the class-V pyridoxal-phosphate-dependent aminotransferase family. SerC subfamily.</text>
</comment>
<evidence type="ECO:0000256" key="4">
    <source>
        <dbReference type="ARBA" id="ARBA00013030"/>
    </source>
</evidence>
<evidence type="ECO:0000256" key="1">
    <source>
        <dbReference type="ARBA" id="ARBA00001933"/>
    </source>
</evidence>
<evidence type="ECO:0000256" key="8">
    <source>
        <dbReference type="ARBA" id="ARBA00022679"/>
    </source>
</evidence>
<evidence type="ECO:0000256" key="9">
    <source>
        <dbReference type="ARBA" id="ARBA00022898"/>
    </source>
</evidence>
<comment type="cofactor">
    <cofactor evidence="1">
        <name>pyridoxal 5'-phosphate</name>
        <dbReference type="ChEBI" id="CHEBI:597326"/>
    </cofactor>
</comment>
<dbReference type="PANTHER" id="PTHR21152">
    <property type="entry name" value="AMINOTRANSFERASE CLASS V"/>
    <property type="match status" value="1"/>
</dbReference>